<dbReference type="GO" id="GO:0015605">
    <property type="term" value="F:organophosphate ester transmembrane transporter activity"/>
    <property type="evidence" value="ECO:0007669"/>
    <property type="project" value="UniProtKB-ARBA"/>
</dbReference>
<feature type="transmembrane region" description="Helical" evidence="9">
    <location>
        <begin position="265"/>
        <end position="286"/>
    </location>
</feature>
<feature type="transmembrane region" description="Helical" evidence="9">
    <location>
        <begin position="82"/>
        <end position="102"/>
    </location>
</feature>
<keyword evidence="5 9" id="KW-0812">Transmembrane</keyword>
<keyword evidence="3" id="KW-0150">Chloroplast</keyword>
<feature type="transmembrane region" description="Helical" evidence="9">
    <location>
        <begin position="108"/>
        <end position="133"/>
    </location>
</feature>
<evidence type="ECO:0000256" key="5">
    <source>
        <dbReference type="ARBA" id="ARBA00022692"/>
    </source>
</evidence>
<dbReference type="GO" id="GO:0046943">
    <property type="term" value="F:carboxylic acid transmembrane transporter activity"/>
    <property type="evidence" value="ECO:0007669"/>
    <property type="project" value="UniProtKB-ARBA"/>
</dbReference>
<protein>
    <recommendedName>
        <fullName evidence="10">Sugar phosphate transporter domain-containing protein</fullName>
    </recommendedName>
</protein>
<dbReference type="SUPFAM" id="SSF103481">
    <property type="entry name" value="Multidrug resistance efflux transporter EmrE"/>
    <property type="match status" value="2"/>
</dbReference>
<evidence type="ECO:0000256" key="8">
    <source>
        <dbReference type="ARBA" id="ARBA00023136"/>
    </source>
</evidence>
<dbReference type="NCBIfam" id="TIGR00817">
    <property type="entry name" value="tpt"/>
    <property type="match status" value="1"/>
</dbReference>
<name>A0A7S0R1A5_9CHLO</name>
<gene>
    <name evidence="11" type="ORF">CLEI1391_LOCUS417</name>
</gene>
<accession>A0A7S0R1A5</accession>
<evidence type="ECO:0000256" key="3">
    <source>
        <dbReference type="ARBA" id="ARBA00022528"/>
    </source>
</evidence>
<evidence type="ECO:0000256" key="6">
    <source>
        <dbReference type="ARBA" id="ARBA00022946"/>
    </source>
</evidence>
<keyword evidence="2" id="KW-0813">Transport</keyword>
<evidence type="ECO:0000256" key="7">
    <source>
        <dbReference type="ARBA" id="ARBA00022989"/>
    </source>
</evidence>
<dbReference type="Pfam" id="PF03151">
    <property type="entry name" value="TPT"/>
    <property type="match status" value="1"/>
</dbReference>
<keyword evidence="7 9" id="KW-1133">Transmembrane helix</keyword>
<evidence type="ECO:0000256" key="9">
    <source>
        <dbReference type="SAM" id="Phobius"/>
    </source>
</evidence>
<dbReference type="InterPro" id="IPR037185">
    <property type="entry name" value="EmrE-like"/>
</dbReference>
<evidence type="ECO:0000256" key="2">
    <source>
        <dbReference type="ARBA" id="ARBA00022448"/>
    </source>
</evidence>
<feature type="domain" description="Sugar phosphate transporter" evidence="10">
    <location>
        <begin position="83"/>
        <end position="379"/>
    </location>
</feature>
<evidence type="ECO:0000256" key="4">
    <source>
        <dbReference type="ARBA" id="ARBA00022640"/>
    </source>
</evidence>
<dbReference type="EMBL" id="HBFB01000886">
    <property type="protein sequence ID" value="CAD8662861.1"/>
    <property type="molecule type" value="Transcribed_RNA"/>
</dbReference>
<dbReference type="PANTHER" id="PTHR11132">
    <property type="entry name" value="SOLUTE CARRIER FAMILY 35"/>
    <property type="match status" value="1"/>
</dbReference>
<keyword evidence="4" id="KW-0934">Plastid</keyword>
<dbReference type="InterPro" id="IPR004696">
    <property type="entry name" value="Tpt_PEP_transl"/>
</dbReference>
<keyword evidence="8 9" id="KW-0472">Membrane</keyword>
<sequence length="393" mass="41690">MLLQARANVLTRPSVARRVVPVRAALSGSSVKSALFGQGPTAGFVSKVRMAQTKSRRATTVKAIAADASGASGQNKELMETLVLGALFGGWYLSNIVFNIYNKQVLKVFPFPLTCTTVQFMVGGALAIAFWTLGLVKRPKVSMQTLLGIAPLAVVHTLGNLLTNVSLGSVAVSFTHTIKAMEPAFSVALSAMFLNDKPHPLVIASLVPIMGGVAMASMSEASFNWKGFLSAMGSNLTFQSRNVLSKKLMLKKEAGASAEEPMDNVNLFGIIQILSFCLLLPVNLFMEGWNLTPAVLAARGVLNPSDIIAKAAIAGLCFHLYQQVSYMILQRVSPVTHSIGNCVKRVVVIVASVIAFRNPVTPLNAAGTAIALAGVFAYSQVKRHTSKGGAKSE</sequence>
<dbReference type="AlphaFoldDB" id="A0A7S0R1A5"/>
<reference evidence="11" key="1">
    <citation type="submission" date="2021-01" db="EMBL/GenBank/DDBJ databases">
        <authorList>
            <person name="Corre E."/>
            <person name="Pelletier E."/>
            <person name="Niang G."/>
            <person name="Scheremetjew M."/>
            <person name="Finn R."/>
            <person name="Kale V."/>
            <person name="Holt S."/>
            <person name="Cochrane G."/>
            <person name="Meng A."/>
            <person name="Brown T."/>
            <person name="Cohen L."/>
        </authorList>
    </citation>
    <scope>NUCLEOTIDE SEQUENCE</scope>
    <source>
        <strain evidence="11">SAG 11-49</strain>
    </source>
</reference>
<organism evidence="11">
    <name type="scientific">Chlamydomonas leiostraca</name>
    <dbReference type="NCBI Taxonomy" id="1034604"/>
    <lineage>
        <taxon>Eukaryota</taxon>
        <taxon>Viridiplantae</taxon>
        <taxon>Chlorophyta</taxon>
        <taxon>core chlorophytes</taxon>
        <taxon>Chlorophyceae</taxon>
        <taxon>CS clade</taxon>
        <taxon>Chlamydomonadales</taxon>
        <taxon>Chlamydomonadaceae</taxon>
        <taxon>Chlamydomonas</taxon>
    </lineage>
</organism>
<dbReference type="InterPro" id="IPR050186">
    <property type="entry name" value="TPT_transporter"/>
</dbReference>
<dbReference type="GO" id="GO:0031969">
    <property type="term" value="C:chloroplast membrane"/>
    <property type="evidence" value="ECO:0007669"/>
    <property type="project" value="UniProtKB-SubCell"/>
</dbReference>
<feature type="transmembrane region" description="Helical" evidence="9">
    <location>
        <begin position="201"/>
        <end position="219"/>
    </location>
</feature>
<comment type="subcellular location">
    <subcellularLocation>
        <location evidence="1">Plastid</location>
        <location evidence="1">Chloroplast membrane</location>
        <topology evidence="1">Multi-pass membrane protein</topology>
    </subcellularLocation>
</comment>
<evidence type="ECO:0000313" key="11">
    <source>
        <dbReference type="EMBL" id="CAD8662861.1"/>
    </source>
</evidence>
<proteinExistence type="predicted"/>
<dbReference type="GO" id="GO:0015718">
    <property type="term" value="P:monocarboxylic acid transport"/>
    <property type="evidence" value="ECO:0007669"/>
    <property type="project" value="UniProtKB-ARBA"/>
</dbReference>
<keyword evidence="6" id="KW-0809">Transit peptide</keyword>
<dbReference type="InterPro" id="IPR004853">
    <property type="entry name" value="Sugar_P_trans_dom"/>
</dbReference>
<evidence type="ECO:0000259" key="10">
    <source>
        <dbReference type="Pfam" id="PF03151"/>
    </source>
</evidence>
<evidence type="ECO:0000256" key="1">
    <source>
        <dbReference type="ARBA" id="ARBA00004508"/>
    </source>
</evidence>